<protein>
    <submittedName>
        <fullName evidence="8">WRKY domain-containing protein</fullName>
    </submittedName>
</protein>
<evidence type="ECO:0000256" key="5">
    <source>
        <dbReference type="ARBA" id="ARBA00023242"/>
    </source>
</evidence>
<dbReference type="PROSITE" id="PS50811">
    <property type="entry name" value="WRKY"/>
    <property type="match status" value="1"/>
</dbReference>
<evidence type="ECO:0000256" key="6">
    <source>
        <dbReference type="SAM" id="MobiDB-lite"/>
    </source>
</evidence>
<feature type="region of interest" description="Disordered" evidence="6">
    <location>
        <begin position="74"/>
        <end position="103"/>
    </location>
</feature>
<organism evidence="8 9">
    <name type="scientific">Forsythia ovata</name>
    <dbReference type="NCBI Taxonomy" id="205694"/>
    <lineage>
        <taxon>Eukaryota</taxon>
        <taxon>Viridiplantae</taxon>
        <taxon>Streptophyta</taxon>
        <taxon>Embryophyta</taxon>
        <taxon>Tracheophyta</taxon>
        <taxon>Spermatophyta</taxon>
        <taxon>Magnoliopsida</taxon>
        <taxon>eudicotyledons</taxon>
        <taxon>Gunneridae</taxon>
        <taxon>Pentapetalae</taxon>
        <taxon>asterids</taxon>
        <taxon>lamiids</taxon>
        <taxon>Lamiales</taxon>
        <taxon>Oleaceae</taxon>
        <taxon>Forsythieae</taxon>
        <taxon>Forsythia</taxon>
    </lineage>
</organism>
<gene>
    <name evidence="8" type="ORF">Fot_00632</name>
</gene>
<dbReference type="InterPro" id="IPR044810">
    <property type="entry name" value="WRKY_plant"/>
</dbReference>
<dbReference type="SUPFAM" id="SSF118290">
    <property type="entry name" value="WRKY DNA-binding domain"/>
    <property type="match status" value="1"/>
</dbReference>
<comment type="caution">
    <text evidence="8">The sequence shown here is derived from an EMBL/GenBank/DDBJ whole genome shotgun (WGS) entry which is preliminary data.</text>
</comment>
<dbReference type="Pfam" id="PF03106">
    <property type="entry name" value="WRKY"/>
    <property type="match status" value="1"/>
</dbReference>
<comment type="subcellular location">
    <subcellularLocation>
        <location evidence="1">Nucleus</location>
    </subcellularLocation>
</comment>
<keyword evidence="2" id="KW-0805">Transcription regulation</keyword>
<dbReference type="InterPro" id="IPR036576">
    <property type="entry name" value="WRKY_dom_sf"/>
</dbReference>
<dbReference type="SMART" id="SM00774">
    <property type="entry name" value="WRKY"/>
    <property type="match status" value="1"/>
</dbReference>
<keyword evidence="9" id="KW-1185">Reference proteome</keyword>
<evidence type="ECO:0000256" key="3">
    <source>
        <dbReference type="ARBA" id="ARBA00023125"/>
    </source>
</evidence>
<dbReference type="EMBL" id="JBFOLJ010000001">
    <property type="protein sequence ID" value="KAL2555893.1"/>
    <property type="molecule type" value="Genomic_DNA"/>
</dbReference>
<dbReference type="InterPro" id="IPR003657">
    <property type="entry name" value="WRKY_dom"/>
</dbReference>
<evidence type="ECO:0000256" key="2">
    <source>
        <dbReference type="ARBA" id="ARBA00023015"/>
    </source>
</evidence>
<dbReference type="GO" id="GO:0005634">
    <property type="term" value="C:nucleus"/>
    <property type="evidence" value="ECO:0007669"/>
    <property type="project" value="UniProtKB-SubCell"/>
</dbReference>
<dbReference type="AlphaFoldDB" id="A0ABD1X4P4"/>
<evidence type="ECO:0000259" key="7">
    <source>
        <dbReference type="PROSITE" id="PS50811"/>
    </source>
</evidence>
<sequence length="268" mass="30615">MSSLSHEDLLTKRKSVIGELVRGKETATQLKTLLQNPVNDHASVLAEELAVKIFRSFTKTLSVLSYGGGADKRSQIDAGDHGGSDCSGENKKSPRVKDRRGCYKRRNTSDSWTTVSPMKEDGCAWRKYGQKIILSAKYPRSYFRCTHKKQGCKATKRVQRIKEDAILYQTTYFGHHTCRDKLRAPQINVIDTDPPESNLLCFEEKIPQVDAPFEFKEDKVQSDTKSSADSSLWHDMKSLEPFMVWPPKMRCFDMEGFDEFGDLDFTFY</sequence>
<dbReference type="GO" id="GO:0003677">
    <property type="term" value="F:DNA binding"/>
    <property type="evidence" value="ECO:0007669"/>
    <property type="project" value="UniProtKB-KW"/>
</dbReference>
<feature type="domain" description="WRKY" evidence="7">
    <location>
        <begin position="114"/>
        <end position="176"/>
    </location>
</feature>
<keyword evidence="5" id="KW-0539">Nucleus</keyword>
<proteinExistence type="predicted"/>
<accession>A0ABD1X4P4</accession>
<evidence type="ECO:0000256" key="1">
    <source>
        <dbReference type="ARBA" id="ARBA00004123"/>
    </source>
</evidence>
<name>A0ABD1X4P4_9LAMI</name>
<evidence type="ECO:0000256" key="4">
    <source>
        <dbReference type="ARBA" id="ARBA00023163"/>
    </source>
</evidence>
<keyword evidence="3" id="KW-0238">DNA-binding</keyword>
<reference evidence="9" key="1">
    <citation type="submission" date="2024-07" db="EMBL/GenBank/DDBJ databases">
        <title>Two chromosome-level genome assemblies of Korean endemic species Abeliophyllum distichum and Forsythia ovata (Oleaceae).</title>
        <authorList>
            <person name="Jang H."/>
        </authorList>
    </citation>
    <scope>NUCLEOTIDE SEQUENCE [LARGE SCALE GENOMIC DNA]</scope>
</reference>
<keyword evidence="4" id="KW-0804">Transcription</keyword>
<dbReference type="PANTHER" id="PTHR31282">
    <property type="entry name" value="WRKY TRANSCRIPTION FACTOR 21-RELATED"/>
    <property type="match status" value="1"/>
</dbReference>
<evidence type="ECO:0000313" key="8">
    <source>
        <dbReference type="EMBL" id="KAL2555893.1"/>
    </source>
</evidence>
<feature type="compositionally biased region" description="Basic and acidic residues" evidence="6">
    <location>
        <begin position="74"/>
        <end position="101"/>
    </location>
</feature>
<dbReference type="Gene3D" id="2.20.25.80">
    <property type="entry name" value="WRKY domain"/>
    <property type="match status" value="1"/>
</dbReference>
<evidence type="ECO:0000313" key="9">
    <source>
        <dbReference type="Proteomes" id="UP001604277"/>
    </source>
</evidence>
<dbReference type="Proteomes" id="UP001604277">
    <property type="component" value="Unassembled WGS sequence"/>
</dbReference>